<proteinExistence type="predicted"/>
<comment type="caution">
    <text evidence="2">The sequence shown here is derived from an EMBL/GenBank/DDBJ whole genome shotgun (WGS) entry which is preliminary data.</text>
</comment>
<feature type="signal peptide" evidence="1">
    <location>
        <begin position="1"/>
        <end position="16"/>
    </location>
</feature>
<reference evidence="2 3" key="1">
    <citation type="journal article" date="2016" name="Genome Biol. Evol.">
        <title>Divergent and convergent evolution of fungal pathogenicity.</title>
        <authorList>
            <person name="Shang Y."/>
            <person name="Xiao G."/>
            <person name="Zheng P."/>
            <person name="Cen K."/>
            <person name="Zhan S."/>
            <person name="Wang C."/>
        </authorList>
    </citation>
    <scope>NUCLEOTIDE SEQUENCE [LARGE SCALE GENOMIC DNA]</scope>
    <source>
        <strain evidence="2 3">ARSEF 7405</strain>
    </source>
</reference>
<sequence length="129" mass="14395">MQFRTVLMGFLALASAQSEAPTAVYKRGGIELVYSMSTGPLTVTMGPDYPTQALKRDDDVLITVVPSSVLAEWERDPWKRGLDETAMVTPTPVPQAYFERDEIPQVMKRCNGRNTFVTMPSDRIPSPTR</sequence>
<gene>
    <name evidence="2" type="ORF">AAP_04041</name>
</gene>
<dbReference type="VEuPathDB" id="FungiDB:AAP_04041"/>
<evidence type="ECO:0000313" key="2">
    <source>
        <dbReference type="EMBL" id="KZZ90091.1"/>
    </source>
</evidence>
<evidence type="ECO:0000256" key="1">
    <source>
        <dbReference type="SAM" id="SignalP"/>
    </source>
</evidence>
<dbReference type="EMBL" id="AZGZ01000018">
    <property type="protein sequence ID" value="KZZ90091.1"/>
    <property type="molecule type" value="Genomic_DNA"/>
</dbReference>
<dbReference type="Proteomes" id="UP000242877">
    <property type="component" value="Unassembled WGS sequence"/>
</dbReference>
<name>A0A167XHC3_9EURO</name>
<evidence type="ECO:0000313" key="3">
    <source>
        <dbReference type="Proteomes" id="UP000242877"/>
    </source>
</evidence>
<keyword evidence="3" id="KW-1185">Reference proteome</keyword>
<dbReference type="AlphaFoldDB" id="A0A167XHC3"/>
<organism evidence="2 3">
    <name type="scientific">Ascosphaera apis ARSEF 7405</name>
    <dbReference type="NCBI Taxonomy" id="392613"/>
    <lineage>
        <taxon>Eukaryota</taxon>
        <taxon>Fungi</taxon>
        <taxon>Dikarya</taxon>
        <taxon>Ascomycota</taxon>
        <taxon>Pezizomycotina</taxon>
        <taxon>Eurotiomycetes</taxon>
        <taxon>Eurotiomycetidae</taxon>
        <taxon>Onygenales</taxon>
        <taxon>Ascosphaeraceae</taxon>
        <taxon>Ascosphaera</taxon>
    </lineage>
</organism>
<dbReference type="OrthoDB" id="10449786at2759"/>
<keyword evidence="1" id="KW-0732">Signal</keyword>
<feature type="chain" id="PRO_5007894386" evidence="1">
    <location>
        <begin position="17"/>
        <end position="129"/>
    </location>
</feature>
<accession>A0A167XHC3</accession>
<protein>
    <submittedName>
        <fullName evidence="2">Uncharacterized protein</fullName>
    </submittedName>
</protein>